<dbReference type="InterPro" id="IPR050987">
    <property type="entry name" value="AtrR-like"/>
</dbReference>
<dbReference type="Gene3D" id="4.10.240.10">
    <property type="entry name" value="Zn(2)-C6 fungal-type DNA-binding domain"/>
    <property type="match status" value="1"/>
</dbReference>
<dbReference type="GO" id="GO:0000981">
    <property type="term" value="F:DNA-binding transcription factor activity, RNA polymerase II-specific"/>
    <property type="evidence" value="ECO:0007669"/>
    <property type="project" value="InterPro"/>
</dbReference>
<dbReference type="GeneID" id="20366639"/>
<dbReference type="GO" id="GO:0008270">
    <property type="term" value="F:zinc ion binding"/>
    <property type="evidence" value="ECO:0007669"/>
    <property type="project" value="InterPro"/>
</dbReference>
<comment type="caution">
    <text evidence="9">The sequence shown here is derived from an EMBL/GenBank/DDBJ whole genome shotgun (WGS) entry which is preliminary data.</text>
</comment>
<dbReference type="OrthoDB" id="271595at2759"/>
<organism evidence="9 10">
    <name type="scientific">Fusarium pseudograminearum (strain CS3096)</name>
    <name type="common">Wheat and barley crown-rot fungus</name>
    <dbReference type="NCBI Taxonomy" id="1028729"/>
    <lineage>
        <taxon>Eukaryota</taxon>
        <taxon>Fungi</taxon>
        <taxon>Dikarya</taxon>
        <taxon>Ascomycota</taxon>
        <taxon>Pezizomycotina</taxon>
        <taxon>Sordariomycetes</taxon>
        <taxon>Hypocreomycetidae</taxon>
        <taxon>Hypocreales</taxon>
        <taxon>Nectriaceae</taxon>
        <taxon>Fusarium</taxon>
    </lineage>
</organism>
<dbReference type="GO" id="GO:0003677">
    <property type="term" value="F:DNA binding"/>
    <property type="evidence" value="ECO:0007669"/>
    <property type="project" value="UniProtKB-KW"/>
</dbReference>
<dbReference type="InterPro" id="IPR036864">
    <property type="entry name" value="Zn2-C6_fun-type_DNA-bd_sf"/>
</dbReference>
<evidence type="ECO:0000256" key="4">
    <source>
        <dbReference type="ARBA" id="ARBA00023125"/>
    </source>
</evidence>
<comment type="subcellular location">
    <subcellularLocation>
        <location evidence="1">Nucleus</location>
    </subcellularLocation>
</comment>
<dbReference type="SMART" id="SM00066">
    <property type="entry name" value="GAL4"/>
    <property type="match status" value="1"/>
</dbReference>
<keyword evidence="3" id="KW-0805">Transcription regulation</keyword>
<dbReference type="GO" id="GO:0006351">
    <property type="term" value="P:DNA-templated transcription"/>
    <property type="evidence" value="ECO:0007669"/>
    <property type="project" value="InterPro"/>
</dbReference>
<keyword evidence="5" id="KW-0804">Transcription</keyword>
<dbReference type="HOGENOM" id="CLU_011099_5_1_1"/>
<dbReference type="SUPFAM" id="SSF57701">
    <property type="entry name" value="Zn2/Cys6 DNA-binding domain"/>
    <property type="match status" value="1"/>
</dbReference>
<evidence type="ECO:0000256" key="3">
    <source>
        <dbReference type="ARBA" id="ARBA00023015"/>
    </source>
</evidence>
<proteinExistence type="predicted"/>
<evidence type="ECO:0000256" key="6">
    <source>
        <dbReference type="ARBA" id="ARBA00023242"/>
    </source>
</evidence>
<dbReference type="Pfam" id="PF04082">
    <property type="entry name" value="Fungal_trans"/>
    <property type="match status" value="1"/>
</dbReference>
<feature type="region of interest" description="Disordered" evidence="7">
    <location>
        <begin position="535"/>
        <end position="561"/>
    </location>
</feature>
<dbReference type="PANTHER" id="PTHR46910:SF37">
    <property type="entry name" value="ZN(II)2CYS6 TRANSCRIPTION FACTOR (EUROFUNG)"/>
    <property type="match status" value="1"/>
</dbReference>
<dbReference type="KEGG" id="fpu:FPSE_08021"/>
<dbReference type="PROSITE" id="PS50048">
    <property type="entry name" value="ZN2_CY6_FUNGAL_2"/>
    <property type="match status" value="1"/>
</dbReference>
<name>K3VG05_FUSPC</name>
<dbReference type="PANTHER" id="PTHR46910">
    <property type="entry name" value="TRANSCRIPTION FACTOR PDR1"/>
    <property type="match status" value="1"/>
</dbReference>
<dbReference type="Proteomes" id="UP000007978">
    <property type="component" value="Chromosome 4"/>
</dbReference>
<dbReference type="EMBL" id="AFNW01000282">
    <property type="protein sequence ID" value="EKJ71753.1"/>
    <property type="molecule type" value="Genomic_DNA"/>
</dbReference>
<dbReference type="InterPro" id="IPR001138">
    <property type="entry name" value="Zn2Cys6_DnaBD"/>
</dbReference>
<gene>
    <name evidence="9" type="ORF">FPSE_08021</name>
</gene>
<reference evidence="9 10" key="1">
    <citation type="journal article" date="2012" name="PLoS Pathog.">
        <title>Comparative pathogenomics reveals horizontally acquired novel virulence genes in fungi infecting cereal hosts.</title>
        <authorList>
            <person name="Gardiner D.M."/>
            <person name="McDonald M.C."/>
            <person name="Covarelli L."/>
            <person name="Solomon P.S."/>
            <person name="Rusu A.G."/>
            <person name="Marshall M."/>
            <person name="Kazan K."/>
            <person name="Chakraborty S."/>
            <person name="McDonald B.A."/>
            <person name="Manners J.M."/>
        </authorList>
    </citation>
    <scope>NUCLEOTIDE SEQUENCE [LARGE SCALE GENOMIC DNA]</scope>
    <source>
        <strain evidence="9 10">CS3096</strain>
    </source>
</reference>
<feature type="compositionally biased region" description="Acidic residues" evidence="7">
    <location>
        <begin position="551"/>
        <end position="561"/>
    </location>
</feature>
<evidence type="ECO:0000256" key="2">
    <source>
        <dbReference type="ARBA" id="ARBA00022723"/>
    </source>
</evidence>
<keyword evidence="4" id="KW-0238">DNA-binding</keyword>
<keyword evidence="6" id="KW-0539">Nucleus</keyword>
<dbReference type="GO" id="GO:0005634">
    <property type="term" value="C:nucleus"/>
    <property type="evidence" value="ECO:0007669"/>
    <property type="project" value="UniProtKB-SubCell"/>
</dbReference>
<dbReference type="InterPro" id="IPR007219">
    <property type="entry name" value="XnlR_reg_dom"/>
</dbReference>
<evidence type="ECO:0000256" key="5">
    <source>
        <dbReference type="ARBA" id="ARBA00023163"/>
    </source>
</evidence>
<dbReference type="RefSeq" id="XP_009259414.1">
    <property type="nucleotide sequence ID" value="XM_009261139.1"/>
</dbReference>
<evidence type="ECO:0000256" key="7">
    <source>
        <dbReference type="SAM" id="MobiDB-lite"/>
    </source>
</evidence>
<dbReference type="AlphaFoldDB" id="K3VG05"/>
<accession>K3VG05</accession>
<evidence type="ECO:0000313" key="9">
    <source>
        <dbReference type="EMBL" id="EKJ71753.1"/>
    </source>
</evidence>
<sequence>MDRSNDARGLERRKGCDFCDEHKYKCDKKKPKCSKCELHGILCQWKSKTSNCQETPIKRALSTTRLVKVEPGEEAATSNQTDPFPLPPCEDVQEYIDNYFGIFNTCMPLFDDQEYQNFSRKSHTWVPGGDYNKWASLNVIIALAIRNTPEDMKAYCKETESNCIANAQSAISKFAHQPPTVLNLQTTLGLALVLMTGPYPQSASSIMRLAVKMIYELKLHLPSNKPFDNQERQHNERLFWIAYIIDRDLSLLISEPHLLQDNEIGLNIKDMVCRVGLGNIMNDGVDILEILQARAELAVIQGKLYDLVRSLKASKFSLAQKQSAESRLYQMLRACRMYLSEPRINIWDTPAELDSRSNWLHEALLHLTYYRCLYSVANVSVGNRDWMQKLNDFSDRYNAGGDMGVLTSASQLLPSNWRYLVESAHTCQEEVLDGIHIPADRALKWISLPVFEATITVLAVQIITFPVRNLERTSPDAVNPIERYETDEDELWLEEALRTYNKFVDGIKDPQVLECYSLCEDLASKAENTLETFFNDPTSDVPDTENNGLVEEADPELYMDS</sequence>
<evidence type="ECO:0000259" key="8">
    <source>
        <dbReference type="PROSITE" id="PS50048"/>
    </source>
</evidence>
<protein>
    <recommendedName>
        <fullName evidence="8">Zn(2)-C6 fungal-type domain-containing protein</fullName>
    </recommendedName>
</protein>
<dbReference type="CDD" id="cd12148">
    <property type="entry name" value="fungal_TF_MHR"/>
    <property type="match status" value="1"/>
</dbReference>
<keyword evidence="2" id="KW-0479">Metal-binding</keyword>
<feature type="domain" description="Zn(2)-C6 fungal-type" evidence="8">
    <location>
        <begin position="15"/>
        <end position="45"/>
    </location>
</feature>
<keyword evidence="10" id="KW-1185">Reference proteome</keyword>
<evidence type="ECO:0000313" key="10">
    <source>
        <dbReference type="Proteomes" id="UP000007978"/>
    </source>
</evidence>
<dbReference type="Pfam" id="PF00172">
    <property type="entry name" value="Zn_clus"/>
    <property type="match status" value="1"/>
</dbReference>
<evidence type="ECO:0000256" key="1">
    <source>
        <dbReference type="ARBA" id="ARBA00004123"/>
    </source>
</evidence>